<dbReference type="SMART" id="SM00908">
    <property type="entry name" value="Gal-bind_lectin"/>
    <property type="match status" value="1"/>
</dbReference>
<organism evidence="4 5">
    <name type="scientific">Megaselia scalaris</name>
    <name type="common">Humpbacked fly</name>
    <name type="synonym">Phora scalaris</name>
    <dbReference type="NCBI Taxonomy" id="36166"/>
    <lineage>
        <taxon>Eukaryota</taxon>
        <taxon>Metazoa</taxon>
        <taxon>Ecdysozoa</taxon>
        <taxon>Arthropoda</taxon>
        <taxon>Hexapoda</taxon>
        <taxon>Insecta</taxon>
        <taxon>Pterygota</taxon>
        <taxon>Neoptera</taxon>
        <taxon>Endopterygota</taxon>
        <taxon>Diptera</taxon>
        <taxon>Brachycera</taxon>
        <taxon>Muscomorpha</taxon>
        <taxon>Platypezoidea</taxon>
        <taxon>Phoridae</taxon>
        <taxon>Megaseliini</taxon>
        <taxon>Megaselia</taxon>
    </lineage>
</organism>
<dbReference type="OMA" id="CEYNHRI"/>
<reference evidence="5" key="1">
    <citation type="submission" date="2013-02" db="EMBL/GenBank/DDBJ databases">
        <authorList>
            <person name="Hughes D."/>
        </authorList>
    </citation>
    <scope>NUCLEOTIDE SEQUENCE</scope>
    <source>
        <strain>Durham</strain>
        <strain evidence="5">NC isolate 2 -- Noor lab</strain>
    </source>
</reference>
<evidence type="ECO:0000259" key="3">
    <source>
        <dbReference type="PROSITE" id="PS51304"/>
    </source>
</evidence>
<dbReference type="SUPFAM" id="SSF49899">
    <property type="entry name" value="Concanavalin A-like lectins/glucanases"/>
    <property type="match status" value="1"/>
</dbReference>
<dbReference type="EMBL" id="CAQQ02076908">
    <property type="status" value="NOT_ANNOTATED_CDS"/>
    <property type="molecule type" value="Genomic_DNA"/>
</dbReference>
<dbReference type="PROSITE" id="PS51304">
    <property type="entry name" value="GALECTIN"/>
    <property type="match status" value="1"/>
</dbReference>
<dbReference type="GO" id="GO:0030246">
    <property type="term" value="F:carbohydrate binding"/>
    <property type="evidence" value="ECO:0007669"/>
    <property type="project" value="UniProtKB-UniRule"/>
</dbReference>
<dbReference type="Proteomes" id="UP000015102">
    <property type="component" value="Unassembled WGS sequence"/>
</dbReference>
<protein>
    <recommendedName>
        <fullName evidence="2">Galectin</fullName>
    </recommendedName>
</protein>
<dbReference type="InterPro" id="IPR001079">
    <property type="entry name" value="Galectin_CRD"/>
</dbReference>
<evidence type="ECO:0000256" key="1">
    <source>
        <dbReference type="ARBA" id="ARBA00022734"/>
    </source>
</evidence>
<dbReference type="PANTHER" id="PTHR11346:SF185">
    <property type="entry name" value="GALECTIN"/>
    <property type="match status" value="1"/>
</dbReference>
<dbReference type="Gene3D" id="2.60.120.200">
    <property type="match status" value="1"/>
</dbReference>
<dbReference type="PANTHER" id="PTHR11346">
    <property type="entry name" value="GALECTIN"/>
    <property type="match status" value="1"/>
</dbReference>
<keyword evidence="5" id="KW-1185">Reference proteome</keyword>
<keyword evidence="1 2" id="KW-0430">Lectin</keyword>
<reference evidence="4" key="2">
    <citation type="submission" date="2015-06" db="UniProtKB">
        <authorList>
            <consortium name="EnsemblMetazoa"/>
        </authorList>
    </citation>
    <scope>IDENTIFICATION</scope>
</reference>
<dbReference type="HOGENOM" id="CLU_1940511_0_0_1"/>
<dbReference type="SMART" id="SM00276">
    <property type="entry name" value="GLECT"/>
    <property type="match status" value="1"/>
</dbReference>
<dbReference type="InterPro" id="IPR044156">
    <property type="entry name" value="Galectin-like"/>
</dbReference>
<sequence length="130" mass="15262">MGRKIKMLPHSFYINLQSGHKIWPHPEIAFHFNPRFAKANVGKHIICKNAWYNGKWDKEERTEIAADFCPGKPFSLEIVCHQQTYEVILNSKVIAEFYFRVEPTKVDTIYIQGDIKIWDIVLSTIRLVKD</sequence>
<dbReference type="STRING" id="36166.T1GHK9"/>
<proteinExistence type="predicted"/>
<dbReference type="EnsemblMetazoa" id="MESCA002913-RA">
    <property type="protein sequence ID" value="MESCA002913-PA"/>
    <property type="gene ID" value="MESCA002913"/>
</dbReference>
<feature type="domain" description="Galectin" evidence="3">
    <location>
        <begin position="1"/>
        <end position="123"/>
    </location>
</feature>
<dbReference type="EMBL" id="CAQQ02076907">
    <property type="status" value="NOT_ANNOTATED_CDS"/>
    <property type="molecule type" value="Genomic_DNA"/>
</dbReference>
<evidence type="ECO:0000313" key="4">
    <source>
        <dbReference type="EnsemblMetazoa" id="MESCA002913-PA"/>
    </source>
</evidence>
<dbReference type="Pfam" id="PF00337">
    <property type="entry name" value="Gal-bind_lectin"/>
    <property type="match status" value="1"/>
</dbReference>
<accession>T1GHK9</accession>
<name>T1GHK9_MEGSC</name>
<evidence type="ECO:0000313" key="5">
    <source>
        <dbReference type="Proteomes" id="UP000015102"/>
    </source>
</evidence>
<dbReference type="GO" id="GO:0016936">
    <property type="term" value="F:galactoside binding"/>
    <property type="evidence" value="ECO:0007669"/>
    <property type="project" value="TreeGrafter"/>
</dbReference>
<dbReference type="InterPro" id="IPR013320">
    <property type="entry name" value="ConA-like_dom_sf"/>
</dbReference>
<dbReference type="CDD" id="cd00070">
    <property type="entry name" value="GLECT"/>
    <property type="match status" value="1"/>
</dbReference>
<dbReference type="AlphaFoldDB" id="T1GHK9"/>
<evidence type="ECO:0000256" key="2">
    <source>
        <dbReference type="RuleBase" id="RU102079"/>
    </source>
</evidence>